<name>A0ABS2M7D6_9ACTN</name>
<evidence type="ECO:0000256" key="6">
    <source>
        <dbReference type="ARBA" id="ARBA00022763"/>
    </source>
</evidence>
<keyword evidence="5 12" id="KW-0255">Endonuclease</keyword>
<proteinExistence type="inferred from homology"/>
<dbReference type="InterPro" id="IPR002176">
    <property type="entry name" value="X-over_junc_endoDNase_RuvC"/>
</dbReference>
<keyword evidence="13" id="KW-1185">Reference proteome</keyword>
<dbReference type="PANTHER" id="PTHR30194">
    <property type="entry name" value="CROSSOVER JUNCTION ENDODEOXYRIBONUCLEASE RUVC"/>
    <property type="match status" value="1"/>
</dbReference>
<reference evidence="12 13" key="1">
    <citation type="submission" date="2021-01" db="EMBL/GenBank/DDBJ databases">
        <title>Sequencing the genomes of 1000 actinobacteria strains.</title>
        <authorList>
            <person name="Klenk H.-P."/>
        </authorList>
    </citation>
    <scope>NUCLEOTIDE SEQUENCE [LARGE SCALE GENOMIC DNA]</scope>
    <source>
        <strain evidence="12 13">DSM 18239</strain>
    </source>
</reference>
<keyword evidence="11" id="KW-0234">DNA repair</keyword>
<keyword evidence="10" id="KW-0233">DNA recombination</keyword>
<sequence>MRVMGIDPSLTGTGWATSLTSYGTLRTKAGQSDRLAVIYDGITAAIVAPSPHLAVVEDLPKHAKGARLTGMVQGVVRLALVNAGVPFVLVPAASLKVLATGKGNADKASMREALAEHLGMAVRDDNQVDALWLRETGRILAGHPDALVLPAQHTRALAKMPSRPRRSQCLQMWTPRMFWFSTTK</sequence>
<evidence type="ECO:0000256" key="7">
    <source>
        <dbReference type="ARBA" id="ARBA00022801"/>
    </source>
</evidence>
<dbReference type="Pfam" id="PF02075">
    <property type="entry name" value="RuvC"/>
    <property type="match status" value="1"/>
</dbReference>
<evidence type="ECO:0000313" key="12">
    <source>
        <dbReference type="EMBL" id="MBM7507092.1"/>
    </source>
</evidence>
<evidence type="ECO:0000256" key="10">
    <source>
        <dbReference type="ARBA" id="ARBA00023172"/>
    </source>
</evidence>
<evidence type="ECO:0000256" key="5">
    <source>
        <dbReference type="ARBA" id="ARBA00022759"/>
    </source>
</evidence>
<evidence type="ECO:0000256" key="2">
    <source>
        <dbReference type="ARBA" id="ARBA00022490"/>
    </source>
</evidence>
<dbReference type="InterPro" id="IPR036397">
    <property type="entry name" value="RNaseH_sf"/>
</dbReference>
<keyword evidence="4" id="KW-0479">Metal-binding</keyword>
<evidence type="ECO:0000256" key="1">
    <source>
        <dbReference type="ARBA" id="ARBA00009518"/>
    </source>
</evidence>
<dbReference type="PANTHER" id="PTHR30194:SF3">
    <property type="entry name" value="CROSSOVER JUNCTION ENDODEOXYRIBONUCLEASE RUVC"/>
    <property type="match status" value="1"/>
</dbReference>
<organism evidence="12 13">
    <name type="scientific">Nocardioides salarius</name>
    <dbReference type="NCBI Taxonomy" id="374513"/>
    <lineage>
        <taxon>Bacteria</taxon>
        <taxon>Bacillati</taxon>
        <taxon>Actinomycetota</taxon>
        <taxon>Actinomycetes</taxon>
        <taxon>Propionibacteriales</taxon>
        <taxon>Nocardioidaceae</taxon>
        <taxon>Nocardioides</taxon>
    </lineage>
</organism>
<keyword evidence="8" id="KW-0460">Magnesium</keyword>
<keyword evidence="6" id="KW-0227">DNA damage</keyword>
<dbReference type="InterPro" id="IPR012337">
    <property type="entry name" value="RNaseH-like_sf"/>
</dbReference>
<dbReference type="GO" id="GO:0004519">
    <property type="term" value="F:endonuclease activity"/>
    <property type="evidence" value="ECO:0007669"/>
    <property type="project" value="UniProtKB-KW"/>
</dbReference>
<protein>
    <submittedName>
        <fullName evidence="12">Holliday junction resolvasome RuvABC endonuclease subunit</fullName>
    </submittedName>
</protein>
<gene>
    <name evidence="12" type="ORF">JOE61_000906</name>
</gene>
<keyword evidence="7" id="KW-0378">Hydrolase</keyword>
<comment type="similarity">
    <text evidence="1">Belongs to the RuvC family.</text>
</comment>
<evidence type="ECO:0000256" key="4">
    <source>
        <dbReference type="ARBA" id="ARBA00022723"/>
    </source>
</evidence>
<evidence type="ECO:0000256" key="11">
    <source>
        <dbReference type="ARBA" id="ARBA00023204"/>
    </source>
</evidence>
<dbReference type="EMBL" id="JAFBBZ010000001">
    <property type="protein sequence ID" value="MBM7507092.1"/>
    <property type="molecule type" value="Genomic_DNA"/>
</dbReference>
<keyword evidence="2" id="KW-0963">Cytoplasm</keyword>
<dbReference type="Gene3D" id="3.30.420.10">
    <property type="entry name" value="Ribonuclease H-like superfamily/Ribonuclease H"/>
    <property type="match status" value="1"/>
</dbReference>
<dbReference type="SUPFAM" id="SSF53098">
    <property type="entry name" value="Ribonuclease H-like"/>
    <property type="match status" value="1"/>
</dbReference>
<dbReference type="Proteomes" id="UP000732378">
    <property type="component" value="Unassembled WGS sequence"/>
</dbReference>
<accession>A0ABS2M7D6</accession>
<evidence type="ECO:0000256" key="8">
    <source>
        <dbReference type="ARBA" id="ARBA00022842"/>
    </source>
</evidence>
<keyword evidence="3" id="KW-0540">Nuclease</keyword>
<evidence type="ECO:0000256" key="9">
    <source>
        <dbReference type="ARBA" id="ARBA00023125"/>
    </source>
</evidence>
<evidence type="ECO:0000256" key="3">
    <source>
        <dbReference type="ARBA" id="ARBA00022722"/>
    </source>
</evidence>
<comment type="caution">
    <text evidence="12">The sequence shown here is derived from an EMBL/GenBank/DDBJ whole genome shotgun (WGS) entry which is preliminary data.</text>
</comment>
<keyword evidence="9" id="KW-0238">DNA-binding</keyword>
<evidence type="ECO:0000313" key="13">
    <source>
        <dbReference type="Proteomes" id="UP000732378"/>
    </source>
</evidence>